<feature type="domain" description="Homeobox" evidence="4">
    <location>
        <begin position="98"/>
        <end position="163"/>
    </location>
</feature>
<dbReference type="GO" id="GO:0005634">
    <property type="term" value="C:nucleus"/>
    <property type="evidence" value="ECO:0007669"/>
    <property type="project" value="UniProtKB-SubCell"/>
</dbReference>
<keyword evidence="2 3" id="KW-0238">DNA-binding</keyword>
<dbReference type="GO" id="GO:0003677">
    <property type="term" value="F:DNA binding"/>
    <property type="evidence" value="ECO:0007669"/>
    <property type="project" value="UniProtKB-UniRule"/>
</dbReference>
<comment type="subcellular location">
    <subcellularLocation>
        <location evidence="1 2 3">Nucleus</location>
    </subcellularLocation>
</comment>
<organism evidence="5 6">
    <name type="scientific">Ziziphus jujuba</name>
    <name type="common">Chinese jujube</name>
    <name type="synonym">Ziziphus sativa</name>
    <dbReference type="NCBI Taxonomy" id="326968"/>
    <lineage>
        <taxon>Eukaryota</taxon>
        <taxon>Viridiplantae</taxon>
        <taxon>Streptophyta</taxon>
        <taxon>Embryophyta</taxon>
        <taxon>Tracheophyta</taxon>
        <taxon>Spermatophyta</taxon>
        <taxon>Magnoliopsida</taxon>
        <taxon>eudicotyledons</taxon>
        <taxon>Gunneridae</taxon>
        <taxon>Pentapetalae</taxon>
        <taxon>rosids</taxon>
        <taxon>fabids</taxon>
        <taxon>Rosales</taxon>
        <taxon>Rhamnaceae</taxon>
        <taxon>Paliureae</taxon>
        <taxon>Ziziphus</taxon>
    </lineage>
</organism>
<sequence length="240" mass="27610">MLMEWVWESQEQNHQEELLQLQIDHDQQNPDGVAGLYVKVMTDDQMELLRRQISVYATICEQLAEMHKAITALQDPSGVGTRVGNLYCDSLMVSGGHKMGSRQRWTPTPLQLQILEQIFDEGNGTPNKLKVKEIATELAQHGQISETNVYNWFQNRRARSKKKQLIPPTNNVELEAEAEAQVRVESLKEQDSSNPENIQLHDENENVYFLRTEIDDTEFTDSAAIFHQFGSFEPYTKTKM</sequence>
<dbReference type="KEGG" id="zju:107419767"/>
<reference evidence="6" key="1">
    <citation type="submission" date="2025-08" db="UniProtKB">
        <authorList>
            <consortium name="RefSeq"/>
        </authorList>
    </citation>
    <scope>IDENTIFICATION</scope>
    <source>
        <tissue evidence="6">Seedling</tissue>
    </source>
</reference>
<evidence type="ECO:0000256" key="2">
    <source>
        <dbReference type="PROSITE-ProRule" id="PRU00108"/>
    </source>
</evidence>
<dbReference type="InterPro" id="IPR001356">
    <property type="entry name" value="HD"/>
</dbReference>
<keyword evidence="5" id="KW-1185">Reference proteome</keyword>
<evidence type="ECO:0000313" key="6">
    <source>
        <dbReference type="RefSeq" id="XP_015884051.1"/>
    </source>
</evidence>
<keyword evidence="2 3" id="KW-0539">Nucleus</keyword>
<name>A0A6P3ZS96_ZIZJJ</name>
<dbReference type="GeneID" id="107419767"/>
<feature type="DNA-binding region" description="Homeobox" evidence="2">
    <location>
        <begin position="100"/>
        <end position="164"/>
    </location>
</feature>
<dbReference type="PANTHER" id="PTHR46777">
    <property type="entry name" value="WUSCHEL-RELATED HOMEOBOX 13"/>
    <property type="match status" value="1"/>
</dbReference>
<dbReference type="CDD" id="cd00086">
    <property type="entry name" value="homeodomain"/>
    <property type="match status" value="1"/>
</dbReference>
<protein>
    <submittedName>
        <fullName evidence="6">WUSCHEL-related homeobox 8</fullName>
    </submittedName>
</protein>
<dbReference type="InterPro" id="IPR044559">
    <property type="entry name" value="WOX13-like"/>
</dbReference>
<dbReference type="Gene3D" id="1.10.10.60">
    <property type="entry name" value="Homeodomain-like"/>
    <property type="match status" value="1"/>
</dbReference>
<proteinExistence type="predicted"/>
<dbReference type="AlphaFoldDB" id="A0A6P3ZS96"/>
<dbReference type="InterPro" id="IPR009057">
    <property type="entry name" value="Homeodomain-like_sf"/>
</dbReference>
<evidence type="ECO:0000256" key="3">
    <source>
        <dbReference type="RuleBase" id="RU000682"/>
    </source>
</evidence>
<dbReference type="SUPFAM" id="SSF46689">
    <property type="entry name" value="Homeodomain-like"/>
    <property type="match status" value="1"/>
</dbReference>
<gene>
    <name evidence="6" type="primary">LOC107419767</name>
</gene>
<dbReference type="FunCoup" id="A0A6P3ZS96">
    <property type="interactions" value="430"/>
</dbReference>
<evidence type="ECO:0000313" key="5">
    <source>
        <dbReference type="Proteomes" id="UP001652623"/>
    </source>
</evidence>
<evidence type="ECO:0000259" key="4">
    <source>
        <dbReference type="PROSITE" id="PS50071"/>
    </source>
</evidence>
<dbReference type="PROSITE" id="PS50071">
    <property type="entry name" value="HOMEOBOX_2"/>
    <property type="match status" value="1"/>
</dbReference>
<dbReference type="RefSeq" id="XP_015884051.1">
    <property type="nucleotide sequence ID" value="XM_016028565.4"/>
</dbReference>
<keyword evidence="2 3" id="KW-0371">Homeobox</keyword>
<dbReference type="GO" id="GO:0003700">
    <property type="term" value="F:DNA-binding transcription factor activity"/>
    <property type="evidence" value="ECO:0007669"/>
    <property type="project" value="InterPro"/>
</dbReference>
<dbReference type="Proteomes" id="UP001652623">
    <property type="component" value="Chromosome 5"/>
</dbReference>
<dbReference type="InParanoid" id="A0A6P3ZS96"/>
<evidence type="ECO:0000256" key="1">
    <source>
        <dbReference type="ARBA" id="ARBA00004123"/>
    </source>
</evidence>
<dbReference type="Pfam" id="PF00046">
    <property type="entry name" value="Homeodomain"/>
    <property type="match status" value="1"/>
</dbReference>
<accession>A0A6P3ZS96</accession>
<dbReference type="SMART" id="SM00389">
    <property type="entry name" value="HOX"/>
    <property type="match status" value="1"/>
</dbReference>
<dbReference type="PANTHER" id="PTHR46777:SF5">
    <property type="entry name" value="WUSCHEL-RELATED HOMEOBOX 13"/>
    <property type="match status" value="1"/>
</dbReference>